<evidence type="ECO:0000256" key="2">
    <source>
        <dbReference type="RuleBase" id="RU410713"/>
    </source>
</evidence>
<proteinExistence type="predicted"/>
<dbReference type="EMBL" id="VFQX01000009">
    <property type="protein sequence ID" value="KAF0982597.1"/>
    <property type="molecule type" value="Genomic_DNA"/>
</dbReference>
<evidence type="ECO:0000313" key="4">
    <source>
        <dbReference type="EMBL" id="KAF0982597.1"/>
    </source>
</evidence>
<keyword evidence="1" id="KW-0833">Ubl conjugation pathway</keyword>
<accession>A0A6A5BZ90</accession>
<reference evidence="4 5" key="1">
    <citation type="journal article" date="2019" name="Sci. Rep.">
        <title>Nanopore sequencing improves the draft genome of the human pathogenic amoeba Naegleria fowleri.</title>
        <authorList>
            <person name="Liechti N."/>
            <person name="Schurch N."/>
            <person name="Bruggmann R."/>
            <person name="Wittwer M."/>
        </authorList>
    </citation>
    <scope>NUCLEOTIDE SEQUENCE [LARGE SCALE GENOMIC DNA]</scope>
    <source>
        <strain evidence="4 5">ATCC 30894</strain>
    </source>
</reference>
<feature type="domain" description="DCUN1" evidence="3">
    <location>
        <begin position="58"/>
        <end position="256"/>
    </location>
</feature>
<dbReference type="SUPFAM" id="SSF46934">
    <property type="entry name" value="UBA-like"/>
    <property type="match status" value="1"/>
</dbReference>
<dbReference type="RefSeq" id="XP_044567310.1">
    <property type="nucleotide sequence ID" value="XM_044701945.1"/>
</dbReference>
<dbReference type="OrthoDB" id="286637at2759"/>
<protein>
    <recommendedName>
        <fullName evidence="2">Defective in cullin neddylation protein</fullName>
    </recommendedName>
</protein>
<comment type="function">
    <text evidence="2">Neddylation of cullins play an essential role in the regulation of SCF-type complexes activity.</text>
</comment>
<dbReference type="Pfam" id="PF03556">
    <property type="entry name" value="Cullin_binding"/>
    <property type="match status" value="1"/>
</dbReference>
<dbReference type="InterPro" id="IPR042460">
    <property type="entry name" value="DCN1-like_PONY"/>
</dbReference>
<name>A0A6A5BZ90_NAEFO</name>
<dbReference type="OMA" id="LWCKFLQ"/>
<dbReference type="VEuPathDB" id="AmoebaDB:NF0028810"/>
<dbReference type="Pfam" id="PF14555">
    <property type="entry name" value="UBA_4"/>
    <property type="match status" value="1"/>
</dbReference>
<dbReference type="Gene3D" id="1.10.238.200">
    <property type="entry name" value="Cullin, PONY binding domain"/>
    <property type="match status" value="1"/>
</dbReference>
<dbReference type="PROSITE" id="PS51229">
    <property type="entry name" value="DCUN1"/>
    <property type="match status" value="1"/>
</dbReference>
<evidence type="ECO:0000256" key="1">
    <source>
        <dbReference type="ARBA" id="ARBA00022786"/>
    </source>
</evidence>
<dbReference type="GO" id="GO:0045116">
    <property type="term" value="P:protein neddylation"/>
    <property type="evidence" value="ECO:0007669"/>
    <property type="project" value="TreeGrafter"/>
</dbReference>
<dbReference type="AlphaFoldDB" id="A0A6A5BZ90"/>
<dbReference type="InterPro" id="IPR009060">
    <property type="entry name" value="UBA-like_sf"/>
</dbReference>
<dbReference type="VEuPathDB" id="AmoebaDB:FDP41_011527"/>
<evidence type="ECO:0000313" key="5">
    <source>
        <dbReference type="Proteomes" id="UP000444721"/>
    </source>
</evidence>
<organism evidence="4 5">
    <name type="scientific">Naegleria fowleri</name>
    <name type="common">Brain eating amoeba</name>
    <dbReference type="NCBI Taxonomy" id="5763"/>
    <lineage>
        <taxon>Eukaryota</taxon>
        <taxon>Discoba</taxon>
        <taxon>Heterolobosea</taxon>
        <taxon>Tetramitia</taxon>
        <taxon>Eutetramitia</taxon>
        <taxon>Vahlkampfiidae</taxon>
        <taxon>Naegleria</taxon>
    </lineage>
</organism>
<dbReference type="Gene3D" id="1.10.8.10">
    <property type="entry name" value="DNA helicase RuvA subunit, C-terminal domain"/>
    <property type="match status" value="1"/>
</dbReference>
<gene>
    <name evidence="4" type="ORF">FDP41_011527</name>
</gene>
<dbReference type="PANTHER" id="PTHR12281:SF31">
    <property type="entry name" value="DCN1-LIKE PROTEIN 3"/>
    <property type="match status" value="1"/>
</dbReference>
<dbReference type="GO" id="GO:0000151">
    <property type="term" value="C:ubiquitin ligase complex"/>
    <property type="evidence" value="ECO:0007669"/>
    <property type="project" value="TreeGrafter"/>
</dbReference>
<dbReference type="GO" id="GO:0032182">
    <property type="term" value="F:ubiquitin-like protein binding"/>
    <property type="evidence" value="ECO:0007669"/>
    <property type="project" value="TreeGrafter"/>
</dbReference>
<dbReference type="Gene3D" id="1.10.238.10">
    <property type="entry name" value="EF-hand"/>
    <property type="match status" value="1"/>
</dbReference>
<comment type="caution">
    <text evidence="4">The sequence shown here is derived from an EMBL/GenBank/DDBJ whole genome shotgun (WGS) entry which is preliminary data.</text>
</comment>
<dbReference type="GeneID" id="68118742"/>
<dbReference type="InterPro" id="IPR014764">
    <property type="entry name" value="DCN-prot"/>
</dbReference>
<dbReference type="PANTHER" id="PTHR12281">
    <property type="entry name" value="RP42 RELATED"/>
    <property type="match status" value="1"/>
</dbReference>
<dbReference type="FunFam" id="1.10.238.200:FF:000003">
    <property type="entry name" value="DCN1-like protein 3"/>
    <property type="match status" value="1"/>
</dbReference>
<dbReference type="VEuPathDB" id="AmoebaDB:NfTy_018390"/>
<sequence length="261" mass="30197">MSTKLTSTQKSVVQQFRNITSTSEKVATEYLKKSNWELDRAVDDYYNSTGGSLSSSASTSKEMEASFEKYKQLSNNTNEETINNITLDGILALAKDLDTDPESDPLLFVLFYKLGCKTAYNITPDEWKQGMSELKVTKFDQLKKKIQQVKQDIYNDSNQFKDFYEYVFDYSLEEGAKTVPPDVAIGQWKLVLKGKYKFLDIWCEYIEKVYKKAITADTWKLFLDFTKNYPNGDYKDYDSDAGAWPVAIDDFCVYHQEKMKK</sequence>
<dbReference type="GO" id="GO:0005886">
    <property type="term" value="C:plasma membrane"/>
    <property type="evidence" value="ECO:0007669"/>
    <property type="project" value="UniProtKB-ARBA"/>
</dbReference>
<keyword evidence="5" id="KW-1185">Reference proteome</keyword>
<dbReference type="GO" id="GO:0097602">
    <property type="term" value="F:cullin family protein binding"/>
    <property type="evidence" value="ECO:0007669"/>
    <property type="project" value="TreeGrafter"/>
</dbReference>
<dbReference type="CDD" id="cd14352">
    <property type="entry name" value="UBA_DCN1"/>
    <property type="match status" value="1"/>
</dbReference>
<dbReference type="GO" id="GO:0031624">
    <property type="term" value="F:ubiquitin conjugating enzyme binding"/>
    <property type="evidence" value="ECO:0007669"/>
    <property type="project" value="TreeGrafter"/>
</dbReference>
<evidence type="ECO:0000259" key="3">
    <source>
        <dbReference type="PROSITE" id="PS51229"/>
    </source>
</evidence>
<dbReference type="InterPro" id="IPR005176">
    <property type="entry name" value="PONY_dom"/>
</dbReference>
<dbReference type="Proteomes" id="UP000444721">
    <property type="component" value="Unassembled WGS sequence"/>
</dbReference>